<dbReference type="Gene3D" id="3.40.50.1470">
    <property type="entry name" value="Peptidyl-tRNA hydrolase"/>
    <property type="match status" value="1"/>
</dbReference>
<dbReference type="PROSITE" id="PS01196">
    <property type="entry name" value="PEPT_TRNA_HYDROL_2"/>
    <property type="match status" value="1"/>
</dbReference>
<dbReference type="GO" id="GO:0004045">
    <property type="term" value="F:peptidyl-tRNA hydrolase activity"/>
    <property type="evidence" value="ECO:0007669"/>
    <property type="project" value="InterPro"/>
</dbReference>
<evidence type="ECO:0000313" key="4">
    <source>
        <dbReference type="Proteomes" id="UP000355283"/>
    </source>
</evidence>
<dbReference type="GO" id="GO:0016192">
    <property type="term" value="P:vesicle-mediated transport"/>
    <property type="evidence" value="ECO:0007669"/>
    <property type="project" value="InterPro"/>
</dbReference>
<dbReference type="OrthoDB" id="10251230at2759"/>
<accession>A0A4D9CWV7</accession>
<dbReference type="PROSITE" id="PS01195">
    <property type="entry name" value="PEPT_TRNA_HYDROL_1"/>
    <property type="match status" value="1"/>
</dbReference>
<evidence type="ECO:0000256" key="2">
    <source>
        <dbReference type="SAM" id="MobiDB-lite"/>
    </source>
</evidence>
<dbReference type="InterPro" id="IPR043127">
    <property type="entry name" value="Sec-1-like_dom3a"/>
</dbReference>
<dbReference type="AlphaFoldDB" id="A0A4D9CWV7"/>
<dbReference type="InterPro" id="IPR043154">
    <property type="entry name" value="Sec-1-like_dom1"/>
</dbReference>
<dbReference type="InterPro" id="IPR027482">
    <property type="entry name" value="Sec1-like_dom2"/>
</dbReference>
<name>A0A4D9CWV7_9STRA</name>
<keyword evidence="4" id="KW-1185">Reference proteome</keyword>
<dbReference type="InterPro" id="IPR001328">
    <property type="entry name" value="Pept_tRNA_hydro"/>
</dbReference>
<dbReference type="Gene3D" id="1.25.40.60">
    <property type="match status" value="1"/>
</dbReference>
<protein>
    <recommendedName>
        <fullName evidence="5">Peptidyl-tRNA hydrolase</fullName>
    </recommendedName>
</protein>
<sequence length="934" mass="102375">MALKPIKFPVYSHTHIFEFFALLQWKVLVYDRKCRDIISPLLNVSKLRKRGVTLHLLLESEREEIPDVPAVYFIEPTEENMARLAEDLQKRLYSAVYLNFASKLDRPLMERLAKNAIASNSYSMVTKVVDQYLDFVTLEPSLFTLNQANSYLSYNNPGASEADMETYARAVTYGVFSMLATVGSVPVIRCAAGGPAEMVARQLNDLISEHLLGNSPFFLRGTGGSTAAFHRPLLIIFDRNDDLVTALHHTSSYQALVDDVLPHRLNRVTVESRQDGESGGATKKRNYDLDVENDQFYSRYAGALFPEAIQANGAELAEVTKKEDEIRSKTITQLGKGERVDDPTQDGSAKELLSAVDSLPKLLERKKSLEVHTNILQAIMSAIAAREVPIFFDVEESMVASSRADKATVKALLADPDKGSLQDKLRLLAVFTLSSKASTADLQELNETVRQAFATSPPSSSSLGAWPSHEEVELGIGAVNYLRRQRAVQHLPDLIESDSNKAGGGARGSLGAGTAIQGAAGIGGVDSGYMSHFINKAQSQATGLLAKATNLLSRRNSLYVSRVVDNLCNFKPNTEDESFLYLDPKVKGLDSSAVKGRAPYREVIVFMIGGGCYAEYQNLQEYSRQQSAMAPRHVLYGCTELLNAEGFLTQLTELGTSFGREGRSFGQRTPLSLNTFGNGSDKSDDTPVLESQNTIPSSSPAPSSPSFKHTVAKTLLNKRNEATKSTNRSAPIKKTHHADNVPRSKNLLIVGLGNPGKEYAMTRHNAGFLAVDLLARRLGADFRLRSAFQGEYGCVAYKGKSVGLLKPTTFMNRSGQSLRKVLDYFKLPVSSVLVVVDEVALDIGQIRLRQTGSAGGHNGLKSIESCLKCKDYNRLRIGVGGAAPGSMVDHVLGQFSRSERKVLDDMLIDAVEAIEDWIEDDNTDKVMNRVNAPR</sequence>
<dbReference type="Pfam" id="PF00995">
    <property type="entry name" value="Sec1"/>
    <property type="match status" value="1"/>
</dbReference>
<dbReference type="InterPro" id="IPR036045">
    <property type="entry name" value="Sec1-like_sf"/>
</dbReference>
<reference evidence="3 4" key="1">
    <citation type="submission" date="2019-01" db="EMBL/GenBank/DDBJ databases">
        <title>Nuclear Genome Assembly of the Microalgal Biofuel strain Nannochloropsis salina CCMP1776.</title>
        <authorList>
            <person name="Hovde B."/>
        </authorList>
    </citation>
    <scope>NUCLEOTIDE SEQUENCE [LARGE SCALE GENOMIC DNA]</scope>
    <source>
        <strain evidence="3 4">CCMP1776</strain>
    </source>
</reference>
<dbReference type="HAMAP" id="MF_00083">
    <property type="entry name" value="Pept_tRNA_hydro_bact"/>
    <property type="match status" value="1"/>
</dbReference>
<proteinExistence type="inferred from homology"/>
<dbReference type="CDD" id="cd00462">
    <property type="entry name" value="PTH"/>
    <property type="match status" value="1"/>
</dbReference>
<dbReference type="NCBIfam" id="TIGR00447">
    <property type="entry name" value="pth"/>
    <property type="match status" value="1"/>
</dbReference>
<dbReference type="SUPFAM" id="SSF53178">
    <property type="entry name" value="Peptidyl-tRNA hydrolase-like"/>
    <property type="match status" value="1"/>
</dbReference>
<dbReference type="InterPro" id="IPR036416">
    <property type="entry name" value="Pept_tRNA_hydro_sf"/>
</dbReference>
<feature type="compositionally biased region" description="Polar residues" evidence="2">
    <location>
        <begin position="666"/>
        <end position="680"/>
    </location>
</feature>
<feature type="compositionally biased region" description="Low complexity" evidence="2">
    <location>
        <begin position="696"/>
        <end position="706"/>
    </location>
</feature>
<dbReference type="Gene3D" id="3.40.50.1910">
    <property type="match status" value="1"/>
</dbReference>
<dbReference type="EMBL" id="SDOX01000145">
    <property type="protein sequence ID" value="TFJ81038.1"/>
    <property type="molecule type" value="Genomic_DNA"/>
</dbReference>
<dbReference type="PANTHER" id="PTHR11679">
    <property type="entry name" value="VESICLE PROTEIN SORTING-ASSOCIATED"/>
    <property type="match status" value="1"/>
</dbReference>
<dbReference type="FunFam" id="3.40.50.1470:FF:000001">
    <property type="entry name" value="Peptidyl-tRNA hydrolase"/>
    <property type="match status" value="1"/>
</dbReference>
<feature type="region of interest" description="Disordered" evidence="2">
    <location>
        <begin position="661"/>
        <end position="738"/>
    </location>
</feature>
<dbReference type="InterPro" id="IPR001619">
    <property type="entry name" value="Sec1-like"/>
</dbReference>
<evidence type="ECO:0008006" key="5">
    <source>
        <dbReference type="Google" id="ProtNLM"/>
    </source>
</evidence>
<comment type="caution">
    <text evidence="3">The sequence shown here is derived from an EMBL/GenBank/DDBJ whole genome shotgun (WGS) entry which is preliminary data.</text>
</comment>
<dbReference type="Pfam" id="PF01195">
    <property type="entry name" value="Pept_tRNA_hydro"/>
    <property type="match status" value="1"/>
</dbReference>
<evidence type="ECO:0000313" key="3">
    <source>
        <dbReference type="EMBL" id="TFJ81038.1"/>
    </source>
</evidence>
<comment type="similarity">
    <text evidence="1">Belongs to the STXBP/unc-18/SEC1 family.</text>
</comment>
<dbReference type="InterPro" id="IPR018171">
    <property type="entry name" value="Pept_tRNA_hydro_CS"/>
</dbReference>
<organism evidence="3 4">
    <name type="scientific">Nannochloropsis salina CCMP1776</name>
    <dbReference type="NCBI Taxonomy" id="1027361"/>
    <lineage>
        <taxon>Eukaryota</taxon>
        <taxon>Sar</taxon>
        <taxon>Stramenopiles</taxon>
        <taxon>Ochrophyta</taxon>
        <taxon>Eustigmatophyceae</taxon>
        <taxon>Eustigmatales</taxon>
        <taxon>Monodopsidaceae</taxon>
        <taxon>Microchloropsis</taxon>
        <taxon>Microchloropsis salina</taxon>
    </lineage>
</organism>
<dbReference type="SUPFAM" id="SSF56815">
    <property type="entry name" value="Sec1/munc18-like (SM) proteins"/>
    <property type="match status" value="1"/>
</dbReference>
<dbReference type="Proteomes" id="UP000355283">
    <property type="component" value="Unassembled WGS sequence"/>
</dbReference>
<evidence type="ECO:0000256" key="1">
    <source>
        <dbReference type="ARBA" id="ARBA00009884"/>
    </source>
</evidence>
<dbReference type="Gene3D" id="3.40.50.2060">
    <property type="match status" value="1"/>
</dbReference>
<gene>
    <name evidence="3" type="ORF">NSK_007681</name>
</gene>
<dbReference type="Gene3D" id="3.90.830.10">
    <property type="entry name" value="Syntaxin Binding Protein 1, Chain A, domain 2"/>
    <property type="match status" value="1"/>
</dbReference>